<dbReference type="STRING" id="1238182.C882_4149"/>
<evidence type="ECO:0000256" key="1">
    <source>
        <dbReference type="ARBA" id="ARBA00002056"/>
    </source>
</evidence>
<evidence type="ECO:0000256" key="4">
    <source>
        <dbReference type="ARBA" id="ARBA00020902"/>
    </source>
</evidence>
<dbReference type="OrthoDB" id="9801642at2"/>
<dbReference type="PATRIC" id="fig|1238182.3.peg.1811"/>
<organism evidence="12 13">
    <name type="scientific">Caenispirillum salinarum AK4</name>
    <dbReference type="NCBI Taxonomy" id="1238182"/>
    <lineage>
        <taxon>Bacteria</taxon>
        <taxon>Pseudomonadati</taxon>
        <taxon>Pseudomonadota</taxon>
        <taxon>Alphaproteobacteria</taxon>
        <taxon>Rhodospirillales</taxon>
        <taxon>Novispirillaceae</taxon>
        <taxon>Caenispirillum</taxon>
    </lineage>
</organism>
<evidence type="ECO:0000256" key="8">
    <source>
        <dbReference type="ARBA" id="ARBA00022679"/>
    </source>
</evidence>
<dbReference type="GO" id="GO:0008915">
    <property type="term" value="F:lipid-A-disaccharide synthase activity"/>
    <property type="evidence" value="ECO:0007669"/>
    <property type="project" value="UniProtKB-UniRule"/>
</dbReference>
<keyword evidence="8 11" id="KW-0808">Transferase</keyword>
<sequence length="392" mass="41992">MTEARPPLVFIVTGEPSGDLLGGRLMAALREATEGQVRFVGIGGESMAEQGLDSLVDLSELAVMGFLEVLPKARRILGIVRDTADEIARLKPDVVVTVDSWGFTGRLHKAIRKRGLPVAQVHYVAPMVWAWKEKRAKSVAERVDHLMCLLPNEPPYFERHGLDCTHVGHSIIESGADAGDGDAFRAAHGIPAGAPLLCVLPGSRRVEVSRLLPEFRGAVERLAADRPGLRVAIPTVATVAADVEAAVADWPVPVTVVRGQRARYDAFAACDGAMAASGTVALELAMAGVPHLVAYRVSPLSAWLFRRLTTVRYVNLVNLTLDRPVVPEILQEACTAERLASETARLLDDTSVRACQREGFAEALEQFKGGAGSPSAKAAAVVLQAMSASRTY</sequence>
<dbReference type="RefSeq" id="WP_009540257.1">
    <property type="nucleotide sequence ID" value="NZ_ANHY01000007.1"/>
</dbReference>
<dbReference type="NCBIfam" id="TIGR00215">
    <property type="entry name" value="lpxB"/>
    <property type="match status" value="1"/>
</dbReference>
<evidence type="ECO:0000256" key="5">
    <source>
        <dbReference type="ARBA" id="ARBA00022516"/>
    </source>
</evidence>
<keyword evidence="9 11" id="KW-0443">Lipid metabolism</keyword>
<gene>
    <name evidence="11" type="primary">lpxB</name>
    <name evidence="12" type="ORF">C882_4149</name>
</gene>
<evidence type="ECO:0000256" key="9">
    <source>
        <dbReference type="ARBA" id="ARBA00023098"/>
    </source>
</evidence>
<dbReference type="Proteomes" id="UP000009881">
    <property type="component" value="Unassembled WGS sequence"/>
</dbReference>
<keyword evidence="5 11" id="KW-0444">Lipid biosynthesis</keyword>
<comment type="similarity">
    <text evidence="2 11">Belongs to the LpxB family.</text>
</comment>
<dbReference type="UniPathway" id="UPA00973"/>
<dbReference type="PANTHER" id="PTHR30372:SF4">
    <property type="entry name" value="LIPID-A-DISACCHARIDE SYNTHASE, MITOCHONDRIAL-RELATED"/>
    <property type="match status" value="1"/>
</dbReference>
<evidence type="ECO:0000256" key="2">
    <source>
        <dbReference type="ARBA" id="ARBA00007868"/>
    </source>
</evidence>
<proteinExistence type="inferred from homology"/>
<dbReference type="HAMAP" id="MF_00392">
    <property type="entry name" value="LpxB"/>
    <property type="match status" value="1"/>
</dbReference>
<dbReference type="Pfam" id="PF02684">
    <property type="entry name" value="LpxB"/>
    <property type="match status" value="1"/>
</dbReference>
<dbReference type="GO" id="GO:0009245">
    <property type="term" value="P:lipid A biosynthetic process"/>
    <property type="evidence" value="ECO:0007669"/>
    <property type="project" value="UniProtKB-UniRule"/>
</dbReference>
<evidence type="ECO:0000313" key="12">
    <source>
        <dbReference type="EMBL" id="EKV30812.1"/>
    </source>
</evidence>
<dbReference type="PANTHER" id="PTHR30372">
    <property type="entry name" value="LIPID-A-DISACCHARIDE SYNTHASE"/>
    <property type="match status" value="1"/>
</dbReference>
<evidence type="ECO:0000256" key="10">
    <source>
        <dbReference type="ARBA" id="ARBA00048975"/>
    </source>
</evidence>
<dbReference type="GO" id="GO:0005543">
    <property type="term" value="F:phospholipid binding"/>
    <property type="evidence" value="ECO:0007669"/>
    <property type="project" value="TreeGrafter"/>
</dbReference>
<dbReference type="GO" id="GO:0016020">
    <property type="term" value="C:membrane"/>
    <property type="evidence" value="ECO:0007669"/>
    <property type="project" value="GOC"/>
</dbReference>
<evidence type="ECO:0000256" key="3">
    <source>
        <dbReference type="ARBA" id="ARBA00012687"/>
    </source>
</evidence>
<keyword evidence="13" id="KW-1185">Reference proteome</keyword>
<dbReference type="eggNOG" id="COG0763">
    <property type="taxonomic scope" value="Bacteria"/>
</dbReference>
<comment type="pathway">
    <text evidence="11">Bacterial outer membrane biogenesis; LPS lipid A biosynthesis.</text>
</comment>
<keyword evidence="7 11" id="KW-0328">Glycosyltransferase</keyword>
<protein>
    <recommendedName>
        <fullName evidence="4 11">Lipid-A-disaccharide synthase</fullName>
        <ecNumber evidence="3 11">2.4.1.182</ecNumber>
    </recommendedName>
</protein>
<dbReference type="EMBL" id="ANHY01000007">
    <property type="protein sequence ID" value="EKV30812.1"/>
    <property type="molecule type" value="Genomic_DNA"/>
</dbReference>
<comment type="catalytic activity">
    <reaction evidence="10 11">
        <text>a lipid X + a UDP-2-N,3-O-bis[(3R)-3-hydroxyacyl]-alpha-D-glucosamine = a lipid A disaccharide + UDP + H(+)</text>
        <dbReference type="Rhea" id="RHEA:67828"/>
        <dbReference type="ChEBI" id="CHEBI:15378"/>
        <dbReference type="ChEBI" id="CHEBI:58223"/>
        <dbReference type="ChEBI" id="CHEBI:137748"/>
        <dbReference type="ChEBI" id="CHEBI:176338"/>
        <dbReference type="ChEBI" id="CHEBI:176343"/>
        <dbReference type="EC" id="2.4.1.182"/>
    </reaction>
</comment>
<dbReference type="EC" id="2.4.1.182" evidence="3 11"/>
<dbReference type="SUPFAM" id="SSF53756">
    <property type="entry name" value="UDP-Glycosyltransferase/glycogen phosphorylase"/>
    <property type="match status" value="1"/>
</dbReference>
<reference evidence="12 13" key="1">
    <citation type="journal article" date="2013" name="Genome Announc.">
        <title>Draft Genome Sequence of an Alphaproteobacterium, Caenispirillum salinarum AK4(T), Isolated from a Solar Saltern.</title>
        <authorList>
            <person name="Khatri I."/>
            <person name="Singh A."/>
            <person name="Korpole S."/>
            <person name="Pinnaka A.K."/>
            <person name="Subramanian S."/>
        </authorList>
    </citation>
    <scope>NUCLEOTIDE SEQUENCE [LARGE SCALE GENOMIC DNA]</scope>
    <source>
        <strain evidence="12 13">AK4</strain>
    </source>
</reference>
<comment type="function">
    <text evidence="1 11">Condensation of UDP-2,3-diacylglucosamine and 2,3-diacylglucosamine-1-phosphate to form lipid A disaccharide, a precursor of lipid A, a phosphorylated glycolipid that anchors the lipopolysaccharide to the outer membrane of the cell.</text>
</comment>
<evidence type="ECO:0000256" key="11">
    <source>
        <dbReference type="HAMAP-Rule" id="MF_00392"/>
    </source>
</evidence>
<evidence type="ECO:0000313" key="13">
    <source>
        <dbReference type="Proteomes" id="UP000009881"/>
    </source>
</evidence>
<keyword evidence="6 11" id="KW-0441">Lipid A biosynthesis</keyword>
<evidence type="ECO:0000256" key="7">
    <source>
        <dbReference type="ARBA" id="ARBA00022676"/>
    </source>
</evidence>
<accession>K9GZU5</accession>
<evidence type="ECO:0000256" key="6">
    <source>
        <dbReference type="ARBA" id="ARBA00022556"/>
    </source>
</evidence>
<comment type="caution">
    <text evidence="12">The sequence shown here is derived from an EMBL/GenBank/DDBJ whole genome shotgun (WGS) entry which is preliminary data.</text>
</comment>
<dbReference type="AlphaFoldDB" id="K9GZU5"/>
<name>K9GZU5_9PROT</name>
<dbReference type="InterPro" id="IPR003835">
    <property type="entry name" value="Glyco_trans_19"/>
</dbReference>